<evidence type="ECO:0000256" key="1">
    <source>
        <dbReference type="SAM" id="MobiDB-lite"/>
    </source>
</evidence>
<feature type="compositionally biased region" description="Low complexity" evidence="1">
    <location>
        <begin position="208"/>
        <end position="221"/>
    </location>
</feature>
<accession>A0A4Z1SPG6</accession>
<dbReference type="EMBL" id="VDLU01000004">
    <property type="protein sequence ID" value="TNJ26765.1"/>
    <property type="molecule type" value="Genomic_DNA"/>
</dbReference>
<organism evidence="2 3">
    <name type="scientific">Giardia muris</name>
    <dbReference type="NCBI Taxonomy" id="5742"/>
    <lineage>
        <taxon>Eukaryota</taxon>
        <taxon>Metamonada</taxon>
        <taxon>Diplomonadida</taxon>
        <taxon>Hexamitidae</taxon>
        <taxon>Giardiinae</taxon>
        <taxon>Giardia</taxon>
    </lineage>
</organism>
<protein>
    <submittedName>
        <fullName evidence="2">Uncharacterized protein</fullName>
    </submittedName>
</protein>
<evidence type="ECO:0000313" key="2">
    <source>
        <dbReference type="EMBL" id="TNJ26765.1"/>
    </source>
</evidence>
<comment type="caution">
    <text evidence="2">The sequence shown here is derived from an EMBL/GenBank/DDBJ whole genome shotgun (WGS) entry which is preliminary data.</text>
</comment>
<sequence>MLFVLGLICLVLGFPMGPKAGAKRRADFNVKELLAGNYTLESSQNFEEPGHRFRLGLTISRGEDGAPDVSSGVLEEVRTTITKGEDETEKETVDVVKSQNISIKVINATSMSIDVHGKHWLDLSFVTDEKTGSVSARGKDKTGAPFMATIVNSHAYTIHRIVRGTVQTLTIHKQAQPYKPSVWQKMMSPMMMIISMLVSQYMRRQQMQALPQGQGQGQQQEGVDHPVDLPQPEPRSQRTRRGGSHNAQEQEEGQEQTQENGEEAAQQEVD</sequence>
<dbReference type="AlphaFoldDB" id="A0A4Z1SPG6"/>
<reference evidence="2 3" key="1">
    <citation type="submission" date="2019-05" db="EMBL/GenBank/DDBJ databases">
        <title>The compact genome of Giardia muris reveals important steps in the evolution of intestinal protozoan parasites.</title>
        <authorList>
            <person name="Xu F."/>
            <person name="Jimenez-Gonzalez A."/>
            <person name="Einarsson E."/>
            <person name="Astvaldsson A."/>
            <person name="Peirasmaki D."/>
            <person name="Eckmann L."/>
            <person name="Andersson J.O."/>
            <person name="Svard S.G."/>
            <person name="Jerlstrom-Hultqvist J."/>
        </authorList>
    </citation>
    <scope>NUCLEOTIDE SEQUENCE [LARGE SCALE GENOMIC DNA]</scope>
    <source>
        <strain evidence="2 3">Roberts-Thomson</strain>
    </source>
</reference>
<gene>
    <name evidence="2" type="ORF">GMRT_10166</name>
</gene>
<proteinExistence type="predicted"/>
<feature type="region of interest" description="Disordered" evidence="1">
    <location>
        <begin position="208"/>
        <end position="270"/>
    </location>
</feature>
<dbReference type="Proteomes" id="UP000315496">
    <property type="component" value="Chromosome 4"/>
</dbReference>
<keyword evidence="3" id="KW-1185">Reference proteome</keyword>
<feature type="compositionally biased region" description="Low complexity" evidence="1">
    <location>
        <begin position="255"/>
        <end position="270"/>
    </location>
</feature>
<name>A0A4Z1SPG6_GIAMU</name>
<evidence type="ECO:0000313" key="3">
    <source>
        <dbReference type="Proteomes" id="UP000315496"/>
    </source>
</evidence>
<dbReference type="VEuPathDB" id="GiardiaDB:GMRT_10166"/>